<dbReference type="EMBL" id="AWFH01000001">
    <property type="protein sequence ID" value="KCZ65417.1"/>
    <property type="molecule type" value="Genomic_DNA"/>
</dbReference>
<protein>
    <submittedName>
        <fullName evidence="2">DUF2125 domain-containing protein</fullName>
    </submittedName>
</protein>
<sequence length="339" mass="37168">MVEPSSAQKKSRFWLYLPFVLLLIAIGAWTAYWFIAKSQLDKGIDQWIAEQRALGAEIEYSSKSLGGFPYRFELVVDDPVYAAPAAPRWEGEQLRLVMQPWNWQHVIAYSPGRNVLTEADGLRQTLTLDKSSAVSVSWNSDTFRRIGVQMGSATALIEGESYEAANFSLNLAPRNGAETDLMIALQWDRLTINGAPEGAEFLGDTLGPSRLIGEVREFFPAWVRSGGNPERLHRALIQQDGGVEIAQGLLNWGPLDLGVKGDLAYEDGAANGSMGVRIDNADALRDALESSGRLGQQENAMLTMLETSSADGGFLTFTIKDDEVKMGLVPLGRLPEPGY</sequence>
<keyword evidence="1" id="KW-0812">Transmembrane</keyword>
<dbReference type="Proteomes" id="UP000259173">
    <property type="component" value="Unassembled WGS sequence"/>
</dbReference>
<proteinExistence type="predicted"/>
<organism evidence="3 4">
    <name type="scientific">Hyphomonas atlantica</name>
    <dbReference type="NCBI Taxonomy" id="1280948"/>
    <lineage>
        <taxon>Bacteria</taxon>
        <taxon>Pseudomonadati</taxon>
        <taxon>Pseudomonadota</taxon>
        <taxon>Alphaproteobacteria</taxon>
        <taxon>Hyphomonadales</taxon>
        <taxon>Hyphomonadaceae</taxon>
        <taxon>Hyphomonas</taxon>
    </lineage>
</organism>
<evidence type="ECO:0000313" key="3">
    <source>
        <dbReference type="EMBL" id="KCZ65417.1"/>
    </source>
</evidence>
<keyword evidence="1" id="KW-0472">Membrane</keyword>
<reference evidence="2 5" key="2">
    <citation type="journal article" date="2018" name="Nat. Biotechnol.">
        <title>A standardized bacterial taxonomy based on genome phylogeny substantially revises the tree of life.</title>
        <authorList>
            <person name="Parks D.H."/>
            <person name="Chuvochina M."/>
            <person name="Waite D.W."/>
            <person name="Rinke C."/>
            <person name="Skarshewski A."/>
            <person name="Chaumeil P.A."/>
            <person name="Hugenholtz P."/>
        </authorList>
    </citation>
    <scope>NUCLEOTIDE SEQUENCE [LARGE SCALE GENOMIC DNA]</scope>
    <source>
        <strain evidence="2">UBA8557</strain>
    </source>
</reference>
<evidence type="ECO:0000313" key="2">
    <source>
        <dbReference type="EMBL" id="HAE94795.1"/>
    </source>
</evidence>
<accession>A0A059ED31</accession>
<dbReference type="Proteomes" id="UP000024547">
    <property type="component" value="Unassembled WGS sequence"/>
</dbReference>
<keyword evidence="4" id="KW-1185">Reference proteome</keyword>
<name>A0A059ED31_9PROT</name>
<comment type="caution">
    <text evidence="3">The sequence shown here is derived from an EMBL/GenBank/DDBJ whole genome shotgun (WGS) entry which is preliminary data.</text>
</comment>
<dbReference type="OrthoDB" id="7169664at2"/>
<evidence type="ECO:0000313" key="5">
    <source>
        <dbReference type="Proteomes" id="UP000259173"/>
    </source>
</evidence>
<dbReference type="AlphaFoldDB" id="A0A059ED31"/>
<dbReference type="PATRIC" id="fig|1280948.3.peg.642"/>
<dbReference type="RefSeq" id="WP_035548014.1">
    <property type="nucleotide sequence ID" value="NZ_AWFH01000001.1"/>
</dbReference>
<evidence type="ECO:0000313" key="4">
    <source>
        <dbReference type="Proteomes" id="UP000024547"/>
    </source>
</evidence>
<dbReference type="Pfam" id="PF09898">
    <property type="entry name" value="DUF2125"/>
    <property type="match status" value="1"/>
</dbReference>
<reference evidence="3 4" key="1">
    <citation type="journal article" date="2014" name="Antonie Van Leeuwenhoek">
        <title>Hyphomonas beringensis sp. nov. and Hyphomonas chukchiensis sp. nov., isolated from surface seawater of the Bering Sea and Chukchi Sea.</title>
        <authorList>
            <person name="Li C."/>
            <person name="Lai Q."/>
            <person name="Li G."/>
            <person name="Dong C."/>
            <person name="Wang J."/>
            <person name="Liao Y."/>
            <person name="Shao Z."/>
        </authorList>
    </citation>
    <scope>NUCLEOTIDE SEQUENCE [LARGE SCALE GENOMIC DNA]</scope>
    <source>
        <strain evidence="3 4">22II1-22F38</strain>
    </source>
</reference>
<dbReference type="eggNOG" id="COG4093">
    <property type="taxonomic scope" value="Bacteria"/>
</dbReference>
<dbReference type="InterPro" id="IPR018666">
    <property type="entry name" value="DUF2125"/>
</dbReference>
<keyword evidence="1" id="KW-1133">Transmembrane helix</keyword>
<gene>
    <name evidence="2" type="ORF">DCG65_09550</name>
    <name evidence="3" type="ORF">HY36_03235</name>
</gene>
<feature type="transmembrane region" description="Helical" evidence="1">
    <location>
        <begin position="13"/>
        <end position="35"/>
    </location>
</feature>
<dbReference type="STRING" id="1280948.HY36_03235"/>
<evidence type="ECO:0000256" key="1">
    <source>
        <dbReference type="SAM" id="Phobius"/>
    </source>
</evidence>
<dbReference type="EMBL" id="DMBR01000289">
    <property type="protein sequence ID" value="HAE94795.1"/>
    <property type="molecule type" value="Genomic_DNA"/>
</dbReference>